<feature type="domain" description="EccD-like transmembrane" evidence="2">
    <location>
        <begin position="111"/>
        <end position="450"/>
    </location>
</feature>
<feature type="transmembrane region" description="Helical" evidence="1">
    <location>
        <begin position="240"/>
        <end position="261"/>
    </location>
</feature>
<feature type="transmembrane region" description="Helical" evidence="1">
    <location>
        <begin position="187"/>
        <end position="206"/>
    </location>
</feature>
<proteinExistence type="predicted"/>
<evidence type="ECO:0000259" key="2">
    <source>
        <dbReference type="Pfam" id="PF19053"/>
    </source>
</evidence>
<feature type="transmembrane region" description="Helical" evidence="1">
    <location>
        <begin position="110"/>
        <end position="132"/>
    </location>
</feature>
<dbReference type="RefSeq" id="WP_300950890.1">
    <property type="nucleotide sequence ID" value="NZ_JAUHJQ010000001.1"/>
</dbReference>
<name>A0ABT8FBA9_9ACTN</name>
<feature type="transmembrane region" description="Helical" evidence="1">
    <location>
        <begin position="340"/>
        <end position="356"/>
    </location>
</feature>
<comment type="caution">
    <text evidence="3">The sequence shown here is derived from an EMBL/GenBank/DDBJ whole genome shotgun (WGS) entry which is preliminary data.</text>
</comment>
<organism evidence="3 4">
    <name type="scientific">Nocardioides oceani</name>
    <dbReference type="NCBI Taxonomy" id="3058369"/>
    <lineage>
        <taxon>Bacteria</taxon>
        <taxon>Bacillati</taxon>
        <taxon>Actinomycetota</taxon>
        <taxon>Actinomycetes</taxon>
        <taxon>Propionibacteriales</taxon>
        <taxon>Nocardioidaceae</taxon>
        <taxon>Nocardioides</taxon>
    </lineage>
</organism>
<dbReference type="Pfam" id="PF19053">
    <property type="entry name" value="EccD"/>
    <property type="match status" value="1"/>
</dbReference>
<evidence type="ECO:0000313" key="4">
    <source>
        <dbReference type="Proteomes" id="UP001168620"/>
    </source>
</evidence>
<gene>
    <name evidence="3" type="ORF">QWY28_03395</name>
</gene>
<keyword evidence="1" id="KW-0472">Membrane</keyword>
<evidence type="ECO:0000313" key="3">
    <source>
        <dbReference type="EMBL" id="MDN4171979.1"/>
    </source>
</evidence>
<accession>A0ABT8FBA9</accession>
<keyword evidence="4" id="KW-1185">Reference proteome</keyword>
<keyword evidence="1" id="KW-1133">Transmembrane helix</keyword>
<keyword evidence="1" id="KW-0812">Transmembrane</keyword>
<dbReference type="EMBL" id="JAUHJQ010000001">
    <property type="protein sequence ID" value="MDN4171979.1"/>
    <property type="molecule type" value="Genomic_DNA"/>
</dbReference>
<evidence type="ECO:0000256" key="1">
    <source>
        <dbReference type="SAM" id="Phobius"/>
    </source>
</evidence>
<feature type="transmembrane region" description="Helical" evidence="1">
    <location>
        <begin position="213"/>
        <end position="234"/>
    </location>
</feature>
<dbReference type="InterPro" id="IPR044049">
    <property type="entry name" value="EccD_transm"/>
</dbReference>
<feature type="transmembrane region" description="Helical" evidence="1">
    <location>
        <begin position="310"/>
        <end position="334"/>
    </location>
</feature>
<sequence>MAGGTTDVLALSIHGSVGVVDLVVPAEASARDVAEAYAAQAGLAAVPTLTRATGGPLRDDAVLTDVGVDAGTVLVALLPGEVTPVAGGSGSRDRPTSAPRQQVEPGRLSVLWFCVAVAVAGLAGWFAAQAGAGDLRDAAVGLLGLASLLAVVPVGRFAGHRAVAAPAFAGAAAFAVLWDPAAERLPTVVGTAALVAAVAAAVARALDRRSEEALRTWMVVGAAVFLVTVLAALADLPAQAVWAVLLVAAVLAARLVPGWAIDVPDQLLVDIERLAVTAWSAREQQPRGRRGRTLVRPHAVAEVAARGSRIITAASVAVLGVAAVAAPLLLATATVPLDRIGARVLVGTAGASLLLAARSYRHVAARSLLRAAGLACEVALLVHLLEHLDGGWGTTVATVAVGTAVLLVVVAVATGRGWRSAWWSRRAEVLEGVCGSFAIASVVVAVGLFRVLWERTF</sequence>
<dbReference type="Proteomes" id="UP001168620">
    <property type="component" value="Unassembled WGS sequence"/>
</dbReference>
<feature type="transmembrane region" description="Helical" evidence="1">
    <location>
        <begin position="433"/>
        <end position="453"/>
    </location>
</feature>
<protein>
    <recommendedName>
        <fullName evidence="2">EccD-like transmembrane domain-containing protein</fullName>
    </recommendedName>
</protein>
<feature type="transmembrane region" description="Helical" evidence="1">
    <location>
        <begin position="162"/>
        <end position="181"/>
    </location>
</feature>
<feature type="transmembrane region" description="Helical" evidence="1">
    <location>
        <begin position="391"/>
        <end position="413"/>
    </location>
</feature>
<reference evidence="3" key="1">
    <citation type="submission" date="2023-06" db="EMBL/GenBank/DDBJ databases">
        <title>Draft genome sequence of Nocardioides sp. SOB77.</title>
        <authorList>
            <person name="Zhang G."/>
        </authorList>
    </citation>
    <scope>NUCLEOTIDE SEQUENCE</scope>
    <source>
        <strain evidence="3">SOB77</strain>
    </source>
</reference>
<feature type="transmembrane region" description="Helical" evidence="1">
    <location>
        <begin position="138"/>
        <end position="155"/>
    </location>
</feature>
<feature type="transmembrane region" description="Helical" evidence="1">
    <location>
        <begin position="368"/>
        <end position="385"/>
    </location>
</feature>